<sequence>MAGRDVTVVWAVTSANHHTTRRNPVPYSRRESAIERFSVQEGLRSLVVGIHDVPPTDDFAEVTVKACREALGLPLTPADTQVACSTASVSALYRGLGYTVLPVEDEPRPEGAPAPELPWEVLTRLAGGDDGWRVPAHPASVDVLTRYRLDEHVRTVLNDPVVGDDGGLTPSRDYHSYAESFEVASDRKWAQVAPYVRPGRILDIGCATGALLERIDADPRFHESDLIGVEVARHLMAECEHKVAQGRFRNPNVFFHQRNMLGDTVFPPRSIDTSISIALTHEIWSYTRPVGARRDQLQRFVDRIAAHTAPGGVWVNADVCGPGEPERPVLLELDDSDGTNPPPRPDLDRWPREQVAEHVAGLSTRARLAQFAVDFERLAGVRVEHQQVGDAVRLRLADAMDYLTRKDYADNWLSECHEQFCGLSWADWQDVVRAAGMTLDAASRPWRNDWVVEHRIAPVAGLRGLDGAELEWPDTHVLLVARPGVTS</sequence>
<name>A0A1G7E119_9ACTN</name>
<dbReference type="CDD" id="cd02440">
    <property type="entry name" value="AdoMet_MTases"/>
    <property type="match status" value="1"/>
</dbReference>
<evidence type="ECO:0000313" key="4">
    <source>
        <dbReference type="Proteomes" id="UP000198546"/>
    </source>
</evidence>
<feature type="domain" description="Methyltransferase" evidence="2">
    <location>
        <begin position="201"/>
        <end position="312"/>
    </location>
</feature>
<dbReference type="Pfam" id="PF13649">
    <property type="entry name" value="Methyltransf_25"/>
    <property type="match status" value="1"/>
</dbReference>
<evidence type="ECO:0000256" key="1">
    <source>
        <dbReference type="SAM" id="MobiDB-lite"/>
    </source>
</evidence>
<dbReference type="AlphaFoldDB" id="A0A1G7E119"/>
<dbReference type="SUPFAM" id="SSF53335">
    <property type="entry name" value="S-adenosyl-L-methionine-dependent methyltransferases"/>
    <property type="match status" value="1"/>
</dbReference>
<dbReference type="Proteomes" id="UP000198546">
    <property type="component" value="Chromosome i"/>
</dbReference>
<protein>
    <recommendedName>
        <fullName evidence="2">Methyltransferase domain-containing protein</fullName>
    </recommendedName>
</protein>
<dbReference type="Gene3D" id="3.40.50.150">
    <property type="entry name" value="Vaccinia Virus protein VP39"/>
    <property type="match status" value="1"/>
</dbReference>
<keyword evidence="4" id="KW-1185">Reference proteome</keyword>
<evidence type="ECO:0000313" key="3">
    <source>
        <dbReference type="EMBL" id="SDE57407.1"/>
    </source>
</evidence>
<dbReference type="EMBL" id="LT629688">
    <property type="protein sequence ID" value="SDE57407.1"/>
    <property type="molecule type" value="Genomic_DNA"/>
</dbReference>
<feature type="region of interest" description="Disordered" evidence="1">
    <location>
        <begin position="326"/>
        <end position="349"/>
    </location>
</feature>
<evidence type="ECO:0000259" key="2">
    <source>
        <dbReference type="Pfam" id="PF13649"/>
    </source>
</evidence>
<gene>
    <name evidence="3" type="ORF">SAMN04489747_3787</name>
</gene>
<organism evidence="3 4">
    <name type="scientific">Auraticoccus monumenti</name>
    <dbReference type="NCBI Taxonomy" id="675864"/>
    <lineage>
        <taxon>Bacteria</taxon>
        <taxon>Bacillati</taxon>
        <taxon>Actinomycetota</taxon>
        <taxon>Actinomycetes</taxon>
        <taxon>Propionibacteriales</taxon>
        <taxon>Propionibacteriaceae</taxon>
        <taxon>Auraticoccus</taxon>
    </lineage>
</organism>
<dbReference type="STRING" id="675864.SAMN04489747_3787"/>
<dbReference type="InterPro" id="IPR041698">
    <property type="entry name" value="Methyltransf_25"/>
</dbReference>
<dbReference type="RefSeq" id="WP_231946397.1">
    <property type="nucleotide sequence ID" value="NZ_LT629688.1"/>
</dbReference>
<reference evidence="3 4" key="1">
    <citation type="submission" date="2016-10" db="EMBL/GenBank/DDBJ databases">
        <authorList>
            <person name="de Groot N.N."/>
        </authorList>
    </citation>
    <scope>NUCLEOTIDE SEQUENCE [LARGE SCALE GENOMIC DNA]</scope>
    <source>
        <strain evidence="3 4">MON 2.2</strain>
    </source>
</reference>
<accession>A0A1G7E119</accession>
<dbReference type="InterPro" id="IPR029063">
    <property type="entry name" value="SAM-dependent_MTases_sf"/>
</dbReference>
<proteinExistence type="predicted"/>